<evidence type="ECO:0000313" key="3">
    <source>
        <dbReference type="Proteomes" id="UP000749471"/>
    </source>
</evidence>
<dbReference type="InterPro" id="IPR005320">
    <property type="entry name" value="Peptidase_S51"/>
</dbReference>
<dbReference type="EC" id="3.4.15.6" evidence="2"/>
<dbReference type="Proteomes" id="UP000749471">
    <property type="component" value="Unassembled WGS sequence"/>
</dbReference>
<comment type="caution">
    <text evidence="2">The sequence shown here is derived from an EMBL/GenBank/DDBJ whole genome shotgun (WGS) entry which is preliminary data.</text>
</comment>
<evidence type="ECO:0000313" key="2">
    <source>
        <dbReference type="EMBL" id="MBU5439573.1"/>
    </source>
</evidence>
<dbReference type="EMBL" id="JAHLPM010000016">
    <property type="protein sequence ID" value="MBU5439573.1"/>
    <property type="molecule type" value="Genomic_DNA"/>
</dbReference>
<dbReference type="GO" id="GO:0008241">
    <property type="term" value="F:peptidyl-dipeptidase activity"/>
    <property type="evidence" value="ECO:0007669"/>
    <property type="project" value="UniProtKB-EC"/>
</dbReference>
<dbReference type="CDD" id="cd03145">
    <property type="entry name" value="GAT1_cyanophycinase"/>
    <property type="match status" value="1"/>
</dbReference>
<name>A0ABS6E9G6_9FIRM</name>
<keyword evidence="2" id="KW-0121">Carboxypeptidase</keyword>
<gene>
    <name evidence="2" type="ORF">KQI42_16280</name>
</gene>
<dbReference type="PANTHER" id="PTHR36175:SF1">
    <property type="entry name" value="CYANOPHYCINASE"/>
    <property type="match status" value="1"/>
</dbReference>
<proteinExistence type="predicted"/>
<keyword evidence="3" id="KW-1185">Reference proteome</keyword>
<keyword evidence="2" id="KW-0645">Protease</keyword>
<keyword evidence="1 2" id="KW-0378">Hydrolase</keyword>
<evidence type="ECO:0000256" key="1">
    <source>
        <dbReference type="ARBA" id="ARBA00022801"/>
    </source>
</evidence>
<dbReference type="PIRSF" id="PIRSF032067">
    <property type="entry name" value="Cyanophycinase"/>
    <property type="match status" value="1"/>
</dbReference>
<dbReference type="InterPro" id="IPR011811">
    <property type="entry name" value="Peptidase_S51_cyanophycinase"/>
</dbReference>
<accession>A0ABS6E9G6</accession>
<dbReference type="NCBIfam" id="TIGR02069">
    <property type="entry name" value="cyanophycinase"/>
    <property type="match status" value="1"/>
</dbReference>
<protein>
    <submittedName>
        <fullName evidence="2">Cyanophycinase</fullName>
        <ecNumber evidence="2">3.4.15.6</ecNumber>
    </submittedName>
</protein>
<sequence>MQSDKKGVLLIIGGAEDKKDEKTILKKFTKLLEHDDSKLLVLTTATKEPDSVGDNYRKVFEELGMTNIDILNIDSRDDANDNGYIEKIRESDGIFFTGGDQLRITSIIGGTKAGEALLECYLNGGVIAGTSAGASAMSNIMIVEGDSNEPPRKCILKVAPGLNLLNNTIIDQHFAQRGRIGRLIWGVAQNPDILGIGIDEDTSIIVYSDNTFDVFGTNSVTIVDGKSIKSSNISELKPDEVLAITNVILHVLPEGYSFDLKNREVFRSY</sequence>
<organism evidence="2 3">
    <name type="scientific">Tissierella simiarum</name>
    <dbReference type="NCBI Taxonomy" id="2841534"/>
    <lineage>
        <taxon>Bacteria</taxon>
        <taxon>Bacillati</taxon>
        <taxon>Bacillota</taxon>
        <taxon>Tissierellia</taxon>
        <taxon>Tissierellales</taxon>
        <taxon>Tissierellaceae</taxon>
        <taxon>Tissierella</taxon>
    </lineage>
</organism>
<dbReference type="GO" id="GO:0004180">
    <property type="term" value="F:carboxypeptidase activity"/>
    <property type="evidence" value="ECO:0007669"/>
    <property type="project" value="UniProtKB-KW"/>
</dbReference>
<reference evidence="2 3" key="1">
    <citation type="submission" date="2021-06" db="EMBL/GenBank/DDBJ databases">
        <authorList>
            <person name="Sun Q."/>
            <person name="Li D."/>
        </authorList>
    </citation>
    <scope>NUCLEOTIDE SEQUENCE [LARGE SCALE GENOMIC DNA]</scope>
    <source>
        <strain evidence="2 3">MSJ-40</strain>
    </source>
</reference>
<dbReference type="PANTHER" id="PTHR36175">
    <property type="entry name" value="CYANOPHYCINASE"/>
    <property type="match status" value="1"/>
</dbReference>
<dbReference type="RefSeq" id="WP_216521280.1">
    <property type="nucleotide sequence ID" value="NZ_JAHLPM010000016.1"/>
</dbReference>
<dbReference type="Pfam" id="PF03575">
    <property type="entry name" value="Peptidase_S51"/>
    <property type="match status" value="1"/>
</dbReference>